<evidence type="ECO:0000256" key="6">
    <source>
        <dbReference type="ARBA" id="ARBA00022847"/>
    </source>
</evidence>
<dbReference type="PANTHER" id="PTHR30330">
    <property type="entry name" value="AGSS FAMILY TRANSPORTER, SODIUM-ALANINE"/>
    <property type="match status" value="1"/>
</dbReference>
<protein>
    <submittedName>
        <fullName evidence="10">Amino acid carrier protein</fullName>
    </submittedName>
</protein>
<evidence type="ECO:0000256" key="1">
    <source>
        <dbReference type="ARBA" id="ARBA00004651"/>
    </source>
</evidence>
<dbReference type="eggNOG" id="COG1115">
    <property type="taxonomic scope" value="Bacteria"/>
</dbReference>
<evidence type="ECO:0000256" key="5">
    <source>
        <dbReference type="ARBA" id="ARBA00022692"/>
    </source>
</evidence>
<organism evidence="10 11">
    <name type="scientific">[Clostridium] methylpentosum DSM 5476</name>
    <dbReference type="NCBI Taxonomy" id="537013"/>
    <lineage>
        <taxon>Bacteria</taxon>
        <taxon>Bacillati</taxon>
        <taxon>Bacillota</taxon>
        <taxon>Clostridia</taxon>
        <taxon>Eubacteriales</taxon>
        <taxon>Oscillospiraceae</taxon>
        <taxon>Oscillospiraceae incertae sedis</taxon>
    </lineage>
</organism>
<sequence>MELINQIISSVNSFFWDFALLILLCGTGVFFTIRLKFVQIRKLGQGFKSVFGGFSLKGKAAGKDGMSSFQSLATAVAAQVGTGNLAGAATAIISGGPGAIFWMWISAFFGMATIFAEAVLGQKFKKTVNGEVTGGPVYYITSAFKGKFGKVLAGVFAVLLIFALGFIGNMVQSNSISDAFSTAFHIPPYVTGIVVALLVGIIFFGGVKRIAAVTEKIVPVMAFLYIIGAVIVIAFNYQHIGGAFKSIFVCAFAPSSVFGGVAGVTVQKAVRFGIARGLFSNEAGMGSTPHAHAIAKVKHPCEQGFVAMIGLFIDTFVILTLTALVILTSNLNLADYAGKGIALTQDAFGNLFGQVGYMFIAVCLLFFAFSTIIGWFFFGQTNIKYLFGQKGVKVYTLLVIVFVFIGSTLKVDLVWSLSDLFNGMMVIPNLLALLALSGVVAKLEKSYLPGPPKEKRKGKKKVSSK</sequence>
<name>C0EJ73_9FIRM</name>
<feature type="transmembrane region" description="Helical" evidence="9">
    <location>
        <begin position="305"/>
        <end position="327"/>
    </location>
</feature>
<feature type="transmembrane region" description="Helical" evidence="9">
    <location>
        <begin position="243"/>
        <end position="266"/>
    </location>
</feature>
<evidence type="ECO:0000313" key="11">
    <source>
        <dbReference type="Proteomes" id="UP000003340"/>
    </source>
</evidence>
<keyword evidence="6 9" id="KW-0769">Symport</keyword>
<evidence type="ECO:0000256" key="9">
    <source>
        <dbReference type="RuleBase" id="RU363064"/>
    </source>
</evidence>
<dbReference type="Gene3D" id="1.20.1740.10">
    <property type="entry name" value="Amino acid/polyamine transporter I"/>
    <property type="match status" value="1"/>
</dbReference>
<comment type="subcellular location">
    <subcellularLocation>
        <location evidence="1 9">Cell membrane</location>
        <topology evidence="1 9">Multi-pass membrane protein</topology>
    </subcellularLocation>
</comment>
<feature type="transmembrane region" description="Helical" evidence="9">
    <location>
        <begin position="186"/>
        <end position="205"/>
    </location>
</feature>
<evidence type="ECO:0000256" key="3">
    <source>
        <dbReference type="ARBA" id="ARBA00022448"/>
    </source>
</evidence>
<feature type="transmembrane region" description="Helical" evidence="9">
    <location>
        <begin position="72"/>
        <end position="93"/>
    </location>
</feature>
<reference evidence="10 11" key="1">
    <citation type="submission" date="2009-01" db="EMBL/GenBank/DDBJ databases">
        <authorList>
            <person name="Fulton L."/>
            <person name="Clifton S."/>
            <person name="Fulton B."/>
            <person name="Xu J."/>
            <person name="Minx P."/>
            <person name="Pepin K.H."/>
            <person name="Johnson M."/>
            <person name="Bhonagiri V."/>
            <person name="Nash W.E."/>
            <person name="Mardis E.R."/>
            <person name="Wilson R.K."/>
        </authorList>
    </citation>
    <scope>NUCLEOTIDE SEQUENCE [LARGE SCALE GENOMIC DNA]</scope>
    <source>
        <strain evidence="10 11">DSM 5476</strain>
    </source>
</reference>
<gene>
    <name evidence="10" type="primary">agcS</name>
    <name evidence="10" type="ORF">CLOSTMETH_03925</name>
</gene>
<feature type="transmembrane region" description="Helical" evidence="9">
    <location>
        <begin position="421"/>
        <end position="441"/>
    </location>
</feature>
<dbReference type="FunFam" id="1.20.1740.10:FF:000004">
    <property type="entry name" value="Sodium:alanine symporter family protein"/>
    <property type="match status" value="1"/>
</dbReference>
<evidence type="ECO:0000256" key="2">
    <source>
        <dbReference type="ARBA" id="ARBA00009261"/>
    </source>
</evidence>
<feature type="transmembrane region" description="Helical" evidence="9">
    <location>
        <begin position="357"/>
        <end position="379"/>
    </location>
</feature>
<dbReference type="HOGENOM" id="CLU_024867_1_0_9"/>
<dbReference type="STRING" id="537013.CLOSTMETH_03925"/>
<dbReference type="GO" id="GO:0005886">
    <property type="term" value="C:plasma membrane"/>
    <property type="evidence" value="ECO:0007669"/>
    <property type="project" value="UniProtKB-SubCell"/>
</dbReference>
<dbReference type="InterPro" id="IPR001463">
    <property type="entry name" value="Na/Ala_symport"/>
</dbReference>
<evidence type="ECO:0000256" key="4">
    <source>
        <dbReference type="ARBA" id="ARBA00022475"/>
    </source>
</evidence>
<dbReference type="PANTHER" id="PTHR30330:SF14">
    <property type="entry name" value="SODIUM_AMINO ACID (ALANINE) SYMPORTER"/>
    <property type="match status" value="1"/>
</dbReference>
<dbReference type="Proteomes" id="UP000003340">
    <property type="component" value="Unassembled WGS sequence"/>
</dbReference>
<dbReference type="PROSITE" id="PS00873">
    <property type="entry name" value="NA_ALANINE_SYMP"/>
    <property type="match status" value="1"/>
</dbReference>
<reference evidence="10 11" key="2">
    <citation type="submission" date="2009-02" db="EMBL/GenBank/DDBJ databases">
        <title>Draft genome sequence of Clostridium methylpentosum (DSM 5476).</title>
        <authorList>
            <person name="Sudarsanam P."/>
            <person name="Ley R."/>
            <person name="Guruge J."/>
            <person name="Turnbaugh P.J."/>
            <person name="Mahowald M."/>
            <person name="Liep D."/>
            <person name="Gordon J."/>
        </authorList>
    </citation>
    <scope>NUCLEOTIDE SEQUENCE [LARGE SCALE GENOMIC DNA]</scope>
    <source>
        <strain evidence="10 11">DSM 5476</strain>
    </source>
</reference>
<dbReference type="NCBIfam" id="TIGR00835">
    <property type="entry name" value="agcS"/>
    <property type="match status" value="1"/>
</dbReference>
<dbReference type="EMBL" id="ACEC01000136">
    <property type="protein sequence ID" value="EEG28538.1"/>
    <property type="molecule type" value="Genomic_DNA"/>
</dbReference>
<feature type="transmembrane region" description="Helical" evidence="9">
    <location>
        <begin position="391"/>
        <end position="409"/>
    </location>
</feature>
<dbReference type="AlphaFoldDB" id="C0EJ73"/>
<proteinExistence type="inferred from homology"/>
<evidence type="ECO:0000256" key="7">
    <source>
        <dbReference type="ARBA" id="ARBA00022989"/>
    </source>
</evidence>
<feature type="transmembrane region" description="Helical" evidence="9">
    <location>
        <begin position="151"/>
        <end position="171"/>
    </location>
</feature>
<keyword evidence="3 9" id="KW-0813">Transport</keyword>
<dbReference type="Pfam" id="PF01235">
    <property type="entry name" value="Na_Ala_symp"/>
    <property type="match status" value="1"/>
</dbReference>
<keyword evidence="7 9" id="KW-1133">Transmembrane helix</keyword>
<keyword evidence="4 9" id="KW-1003">Cell membrane</keyword>
<feature type="transmembrane region" description="Helical" evidence="9">
    <location>
        <begin position="217"/>
        <end position="237"/>
    </location>
</feature>
<dbReference type="GO" id="GO:0005283">
    <property type="term" value="F:amino acid:sodium symporter activity"/>
    <property type="evidence" value="ECO:0007669"/>
    <property type="project" value="InterPro"/>
</dbReference>
<keyword evidence="11" id="KW-1185">Reference proteome</keyword>
<evidence type="ECO:0000256" key="8">
    <source>
        <dbReference type="ARBA" id="ARBA00023136"/>
    </source>
</evidence>
<keyword evidence="8 9" id="KW-0472">Membrane</keyword>
<accession>C0EJ73</accession>
<feature type="transmembrane region" description="Helical" evidence="9">
    <location>
        <begin position="14"/>
        <end position="33"/>
    </location>
</feature>
<comment type="similarity">
    <text evidence="2 9">Belongs to the alanine or glycine:cation symporter (AGCS) (TC 2.A.25) family.</text>
</comment>
<keyword evidence="5 9" id="KW-0812">Transmembrane</keyword>
<feature type="transmembrane region" description="Helical" evidence="9">
    <location>
        <begin position="99"/>
        <end position="120"/>
    </location>
</feature>
<dbReference type="PRINTS" id="PR00175">
    <property type="entry name" value="NAALASMPORT"/>
</dbReference>
<evidence type="ECO:0000313" key="10">
    <source>
        <dbReference type="EMBL" id="EEG28538.1"/>
    </source>
</evidence>
<comment type="caution">
    <text evidence="10">The sequence shown here is derived from an EMBL/GenBank/DDBJ whole genome shotgun (WGS) entry which is preliminary data.</text>
</comment>